<dbReference type="Pfam" id="PF03652">
    <property type="entry name" value="RuvX"/>
    <property type="match status" value="1"/>
</dbReference>
<organism evidence="1 2">
    <name type="scientific">Acetobacteroides hydrogenigenes</name>
    <dbReference type="NCBI Taxonomy" id="979970"/>
    <lineage>
        <taxon>Bacteria</taxon>
        <taxon>Pseudomonadati</taxon>
        <taxon>Bacteroidota</taxon>
        <taxon>Bacteroidia</taxon>
        <taxon>Bacteroidales</taxon>
        <taxon>Rikenellaceae</taxon>
        <taxon>Acetobacteroides</taxon>
    </lineage>
</organism>
<comment type="caution">
    <text evidence="1">The sequence shown here is derived from an EMBL/GenBank/DDBJ whole genome shotgun (WGS) entry which is preliminary data.</text>
</comment>
<reference evidence="1 2" key="1">
    <citation type="submission" date="2019-03" db="EMBL/GenBank/DDBJ databases">
        <title>Genomic Encyclopedia of Archaeal and Bacterial Type Strains, Phase II (KMG-II): from individual species to whole genera.</title>
        <authorList>
            <person name="Goeker M."/>
        </authorList>
    </citation>
    <scope>NUCLEOTIDE SEQUENCE [LARGE SCALE GENOMIC DNA]</scope>
    <source>
        <strain evidence="1 2">RL-C</strain>
    </source>
</reference>
<gene>
    <name evidence="1" type="ORF">CLV25_11074</name>
</gene>
<dbReference type="NCBIfam" id="TIGR00250">
    <property type="entry name" value="RNAse_H_YqgF"/>
    <property type="match status" value="1"/>
</dbReference>
<dbReference type="AlphaFoldDB" id="A0A4R2EHC2"/>
<dbReference type="InterPro" id="IPR012337">
    <property type="entry name" value="RNaseH-like_sf"/>
</dbReference>
<dbReference type="InterPro" id="IPR005227">
    <property type="entry name" value="YqgF"/>
</dbReference>
<protein>
    <submittedName>
        <fullName evidence="1">Putative Holliday junction resolvase</fullName>
    </submittedName>
</protein>
<proteinExistence type="predicted"/>
<sequence>MQLIATGLCTIPANEIIAFLKNYLSKESVDCIVVGLPKQMNNSDSESMVYIKPFLKLLAKHFPETKVDAYDERFTSKIAQQAILDGGVKKMDRREKSLVDMVSATIILQSYMQSKELRKF</sequence>
<dbReference type="PANTHER" id="PTHR33317:SF4">
    <property type="entry name" value="POLYNUCLEOTIDYL TRANSFERASE, RIBONUCLEASE H-LIKE SUPERFAMILY PROTEIN"/>
    <property type="match status" value="1"/>
</dbReference>
<dbReference type="SUPFAM" id="SSF53098">
    <property type="entry name" value="Ribonuclease H-like"/>
    <property type="match status" value="1"/>
</dbReference>
<dbReference type="GO" id="GO:0000967">
    <property type="term" value="P:rRNA 5'-end processing"/>
    <property type="evidence" value="ECO:0007669"/>
    <property type="project" value="TreeGrafter"/>
</dbReference>
<dbReference type="GO" id="GO:0005829">
    <property type="term" value="C:cytosol"/>
    <property type="evidence" value="ECO:0007669"/>
    <property type="project" value="TreeGrafter"/>
</dbReference>
<evidence type="ECO:0000313" key="1">
    <source>
        <dbReference type="EMBL" id="TCN65684.1"/>
    </source>
</evidence>
<dbReference type="CDD" id="cd16964">
    <property type="entry name" value="YqgF"/>
    <property type="match status" value="1"/>
</dbReference>
<dbReference type="Proteomes" id="UP000294830">
    <property type="component" value="Unassembled WGS sequence"/>
</dbReference>
<accession>A0A4R2EHC2</accession>
<dbReference type="EMBL" id="SLWB01000010">
    <property type="protein sequence ID" value="TCN65684.1"/>
    <property type="molecule type" value="Genomic_DNA"/>
</dbReference>
<dbReference type="Gene3D" id="3.30.420.140">
    <property type="entry name" value="YqgF/RNase H-like domain"/>
    <property type="match status" value="1"/>
</dbReference>
<dbReference type="InterPro" id="IPR037027">
    <property type="entry name" value="YqgF/RNaseH-like_dom_sf"/>
</dbReference>
<dbReference type="PANTHER" id="PTHR33317">
    <property type="entry name" value="POLYNUCLEOTIDYL TRANSFERASE, RIBONUCLEASE H-LIKE SUPERFAMILY PROTEIN"/>
    <property type="match status" value="1"/>
</dbReference>
<keyword evidence="2" id="KW-1185">Reference proteome</keyword>
<evidence type="ECO:0000313" key="2">
    <source>
        <dbReference type="Proteomes" id="UP000294830"/>
    </source>
</evidence>
<name>A0A4R2EHC2_9BACT</name>